<dbReference type="EMBL" id="QTSX02000098">
    <property type="protein sequence ID" value="KAJ9088682.1"/>
    <property type="molecule type" value="Genomic_DNA"/>
</dbReference>
<protein>
    <submittedName>
        <fullName evidence="1">Uncharacterized protein</fullName>
    </submittedName>
</protein>
<comment type="caution">
    <text evidence="1">The sequence shown here is derived from an EMBL/GenBank/DDBJ whole genome shotgun (WGS) entry which is preliminary data.</text>
</comment>
<gene>
    <name evidence="1" type="ORF">DSO57_1020735</name>
</gene>
<organism evidence="1 2">
    <name type="scientific">Entomophthora muscae</name>
    <dbReference type="NCBI Taxonomy" id="34485"/>
    <lineage>
        <taxon>Eukaryota</taxon>
        <taxon>Fungi</taxon>
        <taxon>Fungi incertae sedis</taxon>
        <taxon>Zoopagomycota</taxon>
        <taxon>Entomophthoromycotina</taxon>
        <taxon>Entomophthoromycetes</taxon>
        <taxon>Entomophthorales</taxon>
        <taxon>Entomophthoraceae</taxon>
        <taxon>Entomophthora</taxon>
    </lineage>
</organism>
<name>A0ACC2UQP9_9FUNG</name>
<sequence length="169" mass="18909">MIVWFPDSAQLTHPTHACGNSIHIFVFVSSVLLRLSLATSSRDYSSRATRLGFPVVCLCRASEHDTNHLGTFKIAVVYDNHTYQLKDVQGNTKKFCHDCLRPCCAILTQRLFVWAFPDLLQTLILVSDNKQGARGGCCNQEALNESPLDVSNNMNQPDGNVKWRAFPPN</sequence>
<evidence type="ECO:0000313" key="1">
    <source>
        <dbReference type="EMBL" id="KAJ9088682.1"/>
    </source>
</evidence>
<reference evidence="1" key="1">
    <citation type="submission" date="2022-04" db="EMBL/GenBank/DDBJ databases">
        <title>Genome of the entomopathogenic fungus Entomophthora muscae.</title>
        <authorList>
            <person name="Elya C."/>
            <person name="Lovett B.R."/>
            <person name="Lee E."/>
            <person name="Macias A.M."/>
            <person name="Hajek A.E."/>
            <person name="De Bivort B.L."/>
            <person name="Kasson M.T."/>
            <person name="De Fine Licht H.H."/>
            <person name="Stajich J.E."/>
        </authorList>
    </citation>
    <scope>NUCLEOTIDE SEQUENCE</scope>
    <source>
        <strain evidence="1">Berkeley</strain>
    </source>
</reference>
<accession>A0ACC2UQP9</accession>
<keyword evidence="2" id="KW-1185">Reference proteome</keyword>
<dbReference type="Proteomes" id="UP001165960">
    <property type="component" value="Unassembled WGS sequence"/>
</dbReference>
<proteinExistence type="predicted"/>
<evidence type="ECO:0000313" key="2">
    <source>
        <dbReference type="Proteomes" id="UP001165960"/>
    </source>
</evidence>